<dbReference type="RefSeq" id="WP_173037826.1">
    <property type="nucleotide sequence ID" value="NZ_AP022870.1"/>
</dbReference>
<comment type="catalytic activity">
    <reaction evidence="4">
        <text>a (3S)-3-hydroxyacyl-CoA = a (2E)-enoyl-CoA + H2O</text>
        <dbReference type="Rhea" id="RHEA:16105"/>
        <dbReference type="ChEBI" id="CHEBI:15377"/>
        <dbReference type="ChEBI" id="CHEBI:57318"/>
        <dbReference type="ChEBI" id="CHEBI:58856"/>
        <dbReference type="EC" id="4.2.1.17"/>
    </reaction>
</comment>
<sequence>MSGLRITVADRVATILLNRPEVLNAMRSEDHRALHQACDELEARDDVGAVLIRGSGRSFCSGSDLREIGDITGAAARDYVRLDFTTKNRVAGLGKPVVAAIHGWCVGGGVELALACDIRIAADDAVFSMREVALGSVPGSGGLQRLPAVVGLGVAKDWILTGRNVSAVDAERRGLVTEVVPAAELAARAHALAAELAGRNPTAVRLAKVALDPRPEPDYGLVAAFQTLAGDACHGDPLYLESTRKYTDKRGKP</sequence>
<proteinExistence type="inferred from homology"/>
<protein>
    <recommendedName>
        <fullName evidence="2">enoyl-CoA hydratase</fullName>
        <ecNumber evidence="2">4.2.1.17</ecNumber>
    </recommendedName>
</protein>
<dbReference type="CDD" id="cd06558">
    <property type="entry name" value="crotonase-like"/>
    <property type="match status" value="1"/>
</dbReference>
<evidence type="ECO:0000256" key="2">
    <source>
        <dbReference type="ARBA" id="ARBA00012076"/>
    </source>
</evidence>
<dbReference type="AlphaFoldDB" id="A0A6F8XWS4"/>
<evidence type="ECO:0000256" key="3">
    <source>
        <dbReference type="ARBA" id="ARBA00023239"/>
    </source>
</evidence>
<dbReference type="SUPFAM" id="SSF52096">
    <property type="entry name" value="ClpP/crotonase"/>
    <property type="match status" value="1"/>
</dbReference>
<dbReference type="PANTHER" id="PTHR11941:SF54">
    <property type="entry name" value="ENOYL-COA HYDRATASE, MITOCHONDRIAL"/>
    <property type="match status" value="1"/>
</dbReference>
<dbReference type="EC" id="4.2.1.17" evidence="2"/>
<dbReference type="InterPro" id="IPR029045">
    <property type="entry name" value="ClpP/crotonase-like_dom_sf"/>
</dbReference>
<dbReference type="PANTHER" id="PTHR11941">
    <property type="entry name" value="ENOYL-COA HYDRATASE-RELATED"/>
    <property type="match status" value="1"/>
</dbReference>
<evidence type="ECO:0000256" key="1">
    <source>
        <dbReference type="ARBA" id="ARBA00005254"/>
    </source>
</evidence>
<evidence type="ECO:0000256" key="5">
    <source>
        <dbReference type="ARBA" id="ARBA00023717"/>
    </source>
</evidence>
<organism evidence="7 8">
    <name type="scientific">Phytohabitans flavus</name>
    <dbReference type="NCBI Taxonomy" id="1076124"/>
    <lineage>
        <taxon>Bacteria</taxon>
        <taxon>Bacillati</taxon>
        <taxon>Actinomycetota</taxon>
        <taxon>Actinomycetes</taxon>
        <taxon>Micromonosporales</taxon>
        <taxon>Micromonosporaceae</taxon>
    </lineage>
</organism>
<reference evidence="7 8" key="1">
    <citation type="submission" date="2020-03" db="EMBL/GenBank/DDBJ databases">
        <title>Whole genome shotgun sequence of Phytohabitans flavus NBRC 107702.</title>
        <authorList>
            <person name="Komaki H."/>
            <person name="Tamura T."/>
        </authorList>
    </citation>
    <scope>NUCLEOTIDE SEQUENCE [LARGE SCALE GENOMIC DNA]</scope>
    <source>
        <strain evidence="7 8">NBRC 107702</strain>
    </source>
</reference>
<evidence type="ECO:0000313" key="7">
    <source>
        <dbReference type="EMBL" id="BCB78249.1"/>
    </source>
</evidence>
<dbReference type="Gene3D" id="3.90.226.10">
    <property type="entry name" value="2-enoyl-CoA Hydratase, Chain A, domain 1"/>
    <property type="match status" value="1"/>
</dbReference>
<dbReference type="InterPro" id="IPR018376">
    <property type="entry name" value="Enoyl-CoA_hyd/isom_CS"/>
</dbReference>
<comment type="similarity">
    <text evidence="1 6">Belongs to the enoyl-CoA hydratase/isomerase family.</text>
</comment>
<accession>A0A6F8XWS4</accession>
<comment type="catalytic activity">
    <reaction evidence="5">
        <text>a 4-saturated-(3S)-3-hydroxyacyl-CoA = a (3E)-enoyl-CoA + H2O</text>
        <dbReference type="Rhea" id="RHEA:20724"/>
        <dbReference type="ChEBI" id="CHEBI:15377"/>
        <dbReference type="ChEBI" id="CHEBI:58521"/>
        <dbReference type="ChEBI" id="CHEBI:137480"/>
        <dbReference type="EC" id="4.2.1.17"/>
    </reaction>
</comment>
<dbReference type="InterPro" id="IPR001753">
    <property type="entry name" value="Enoyl-CoA_hydra/iso"/>
</dbReference>
<keyword evidence="8" id="KW-1185">Reference proteome</keyword>
<dbReference type="PROSITE" id="PS00166">
    <property type="entry name" value="ENOYL_COA_HYDRATASE"/>
    <property type="match status" value="1"/>
</dbReference>
<dbReference type="FunFam" id="3.90.226.10:FF:000009">
    <property type="entry name" value="Carnitinyl-CoA dehydratase"/>
    <property type="match status" value="1"/>
</dbReference>
<reference evidence="7 8" key="2">
    <citation type="submission" date="2020-03" db="EMBL/GenBank/DDBJ databases">
        <authorList>
            <person name="Ichikawa N."/>
            <person name="Kimura A."/>
            <person name="Kitahashi Y."/>
            <person name="Uohara A."/>
        </authorList>
    </citation>
    <scope>NUCLEOTIDE SEQUENCE [LARGE SCALE GENOMIC DNA]</scope>
    <source>
        <strain evidence="7 8">NBRC 107702</strain>
    </source>
</reference>
<dbReference type="Pfam" id="PF00378">
    <property type="entry name" value="ECH_1"/>
    <property type="match status" value="1"/>
</dbReference>
<dbReference type="Proteomes" id="UP000502508">
    <property type="component" value="Chromosome"/>
</dbReference>
<dbReference type="EMBL" id="AP022870">
    <property type="protein sequence ID" value="BCB78249.1"/>
    <property type="molecule type" value="Genomic_DNA"/>
</dbReference>
<evidence type="ECO:0000313" key="8">
    <source>
        <dbReference type="Proteomes" id="UP000502508"/>
    </source>
</evidence>
<evidence type="ECO:0000256" key="6">
    <source>
        <dbReference type="RuleBase" id="RU003707"/>
    </source>
</evidence>
<gene>
    <name evidence="7" type="primary">crt1</name>
    <name evidence="7" type="ORF">Pflav_046590</name>
</gene>
<dbReference type="GO" id="GO:0004300">
    <property type="term" value="F:enoyl-CoA hydratase activity"/>
    <property type="evidence" value="ECO:0007669"/>
    <property type="project" value="UniProtKB-EC"/>
</dbReference>
<evidence type="ECO:0000256" key="4">
    <source>
        <dbReference type="ARBA" id="ARBA00023709"/>
    </source>
</evidence>
<dbReference type="KEGG" id="pfla:Pflav_046590"/>
<dbReference type="GO" id="GO:0006635">
    <property type="term" value="P:fatty acid beta-oxidation"/>
    <property type="evidence" value="ECO:0007669"/>
    <property type="project" value="TreeGrafter"/>
</dbReference>
<keyword evidence="3" id="KW-0456">Lyase</keyword>
<name>A0A6F8XWS4_9ACTN</name>